<reference evidence="2" key="2">
    <citation type="submission" date="2019-07" db="EMBL/GenBank/DDBJ databases">
        <authorList>
            <person name="Seetharam A."/>
            <person name="Woodhouse M."/>
            <person name="Cannon E."/>
        </authorList>
    </citation>
    <scope>NUCLEOTIDE SEQUENCE [LARGE SCALE GENOMIC DNA]</scope>
    <source>
        <strain evidence="2">cv. B73</strain>
    </source>
</reference>
<feature type="region of interest" description="Disordered" evidence="1">
    <location>
        <begin position="131"/>
        <end position="172"/>
    </location>
</feature>
<reference evidence="2" key="3">
    <citation type="submission" date="2021-05" db="UniProtKB">
        <authorList>
            <consortium name="EnsemblPlants"/>
        </authorList>
    </citation>
    <scope>IDENTIFICATION</scope>
    <source>
        <strain evidence="2">cv. B73</strain>
    </source>
</reference>
<dbReference type="Proteomes" id="UP000007305">
    <property type="component" value="Chromosome 9"/>
</dbReference>
<name>A0A804RB85_MAIZE</name>
<proteinExistence type="predicted"/>
<organism evidence="2 3">
    <name type="scientific">Zea mays</name>
    <name type="common">Maize</name>
    <dbReference type="NCBI Taxonomy" id="4577"/>
    <lineage>
        <taxon>Eukaryota</taxon>
        <taxon>Viridiplantae</taxon>
        <taxon>Streptophyta</taxon>
        <taxon>Embryophyta</taxon>
        <taxon>Tracheophyta</taxon>
        <taxon>Spermatophyta</taxon>
        <taxon>Magnoliopsida</taxon>
        <taxon>Liliopsida</taxon>
        <taxon>Poales</taxon>
        <taxon>Poaceae</taxon>
        <taxon>PACMAD clade</taxon>
        <taxon>Panicoideae</taxon>
        <taxon>Andropogonodae</taxon>
        <taxon>Andropogoneae</taxon>
        <taxon>Tripsacinae</taxon>
        <taxon>Zea</taxon>
    </lineage>
</organism>
<protein>
    <submittedName>
        <fullName evidence="2">Uncharacterized protein</fullName>
    </submittedName>
</protein>
<evidence type="ECO:0000256" key="1">
    <source>
        <dbReference type="SAM" id="MobiDB-lite"/>
    </source>
</evidence>
<dbReference type="EnsemblPlants" id="Zm00001eb395710_T001">
    <property type="protein sequence ID" value="Zm00001eb395710_P001"/>
    <property type="gene ID" value="Zm00001eb395710"/>
</dbReference>
<evidence type="ECO:0000313" key="2">
    <source>
        <dbReference type="EnsemblPlants" id="Zm00001eb395710_P001"/>
    </source>
</evidence>
<accession>A0A804RB85</accession>
<reference evidence="3" key="1">
    <citation type="journal article" date="2009" name="Science">
        <title>The B73 maize genome: complexity, diversity, and dynamics.</title>
        <authorList>
            <person name="Schnable P.S."/>
            <person name="Ware D."/>
            <person name="Fulton R.S."/>
            <person name="Stein J.C."/>
            <person name="Wei F."/>
            <person name="Pasternak S."/>
            <person name="Liang C."/>
            <person name="Zhang J."/>
            <person name="Fulton L."/>
            <person name="Graves T.A."/>
            <person name="Minx P."/>
            <person name="Reily A.D."/>
            <person name="Courtney L."/>
            <person name="Kruchowski S.S."/>
            <person name="Tomlinson C."/>
            <person name="Strong C."/>
            <person name="Delehaunty K."/>
            <person name="Fronick C."/>
            <person name="Courtney B."/>
            <person name="Rock S.M."/>
            <person name="Belter E."/>
            <person name="Du F."/>
            <person name="Kim K."/>
            <person name="Abbott R.M."/>
            <person name="Cotton M."/>
            <person name="Levy A."/>
            <person name="Marchetto P."/>
            <person name="Ochoa K."/>
            <person name="Jackson S.M."/>
            <person name="Gillam B."/>
            <person name="Chen W."/>
            <person name="Yan L."/>
            <person name="Higginbotham J."/>
            <person name="Cardenas M."/>
            <person name="Waligorski J."/>
            <person name="Applebaum E."/>
            <person name="Phelps L."/>
            <person name="Falcone J."/>
            <person name="Kanchi K."/>
            <person name="Thane T."/>
            <person name="Scimone A."/>
            <person name="Thane N."/>
            <person name="Henke J."/>
            <person name="Wang T."/>
            <person name="Ruppert J."/>
            <person name="Shah N."/>
            <person name="Rotter K."/>
            <person name="Hodges J."/>
            <person name="Ingenthron E."/>
            <person name="Cordes M."/>
            <person name="Kohlberg S."/>
            <person name="Sgro J."/>
            <person name="Delgado B."/>
            <person name="Mead K."/>
            <person name="Chinwalla A."/>
            <person name="Leonard S."/>
            <person name="Crouse K."/>
            <person name="Collura K."/>
            <person name="Kudrna D."/>
            <person name="Currie J."/>
            <person name="He R."/>
            <person name="Angelova A."/>
            <person name="Rajasekar S."/>
            <person name="Mueller T."/>
            <person name="Lomeli R."/>
            <person name="Scara G."/>
            <person name="Ko A."/>
            <person name="Delaney K."/>
            <person name="Wissotski M."/>
            <person name="Lopez G."/>
            <person name="Campos D."/>
            <person name="Braidotti M."/>
            <person name="Ashley E."/>
            <person name="Golser W."/>
            <person name="Kim H."/>
            <person name="Lee S."/>
            <person name="Lin J."/>
            <person name="Dujmic Z."/>
            <person name="Kim W."/>
            <person name="Talag J."/>
            <person name="Zuccolo A."/>
            <person name="Fan C."/>
            <person name="Sebastian A."/>
            <person name="Kramer M."/>
            <person name="Spiegel L."/>
            <person name="Nascimento L."/>
            <person name="Zutavern T."/>
            <person name="Miller B."/>
            <person name="Ambroise C."/>
            <person name="Muller S."/>
            <person name="Spooner W."/>
            <person name="Narechania A."/>
            <person name="Ren L."/>
            <person name="Wei S."/>
            <person name="Kumari S."/>
            <person name="Faga B."/>
            <person name="Levy M.J."/>
            <person name="McMahan L."/>
            <person name="Van Buren P."/>
            <person name="Vaughn M.W."/>
            <person name="Ying K."/>
            <person name="Yeh C.-T."/>
            <person name="Emrich S.J."/>
            <person name="Jia Y."/>
            <person name="Kalyanaraman A."/>
            <person name="Hsia A.-P."/>
            <person name="Barbazuk W.B."/>
            <person name="Baucom R.S."/>
            <person name="Brutnell T.P."/>
            <person name="Carpita N.C."/>
            <person name="Chaparro C."/>
            <person name="Chia J.-M."/>
            <person name="Deragon J.-M."/>
            <person name="Estill J.C."/>
            <person name="Fu Y."/>
            <person name="Jeddeloh J.A."/>
            <person name="Han Y."/>
            <person name="Lee H."/>
            <person name="Li P."/>
            <person name="Lisch D.R."/>
            <person name="Liu S."/>
            <person name="Liu Z."/>
            <person name="Nagel D.H."/>
            <person name="McCann M.C."/>
            <person name="SanMiguel P."/>
            <person name="Myers A.M."/>
            <person name="Nettleton D."/>
            <person name="Nguyen J."/>
            <person name="Penning B.W."/>
            <person name="Ponnala L."/>
            <person name="Schneider K.L."/>
            <person name="Schwartz D.C."/>
            <person name="Sharma A."/>
            <person name="Soderlund C."/>
            <person name="Springer N.M."/>
            <person name="Sun Q."/>
            <person name="Wang H."/>
            <person name="Waterman M."/>
            <person name="Westerman R."/>
            <person name="Wolfgruber T.K."/>
            <person name="Yang L."/>
            <person name="Yu Y."/>
            <person name="Zhang L."/>
            <person name="Zhou S."/>
            <person name="Zhu Q."/>
            <person name="Bennetzen J.L."/>
            <person name="Dawe R.K."/>
            <person name="Jiang J."/>
            <person name="Jiang N."/>
            <person name="Presting G.G."/>
            <person name="Wessler S.R."/>
            <person name="Aluru S."/>
            <person name="Martienssen R.A."/>
            <person name="Clifton S.W."/>
            <person name="McCombie W.R."/>
            <person name="Wing R.A."/>
            <person name="Wilson R.K."/>
        </authorList>
    </citation>
    <scope>NUCLEOTIDE SEQUENCE [LARGE SCALE GENOMIC DNA]</scope>
    <source>
        <strain evidence="3">cv. B73</strain>
    </source>
</reference>
<dbReference type="Gramene" id="Zm00001eb395710_T001">
    <property type="protein sequence ID" value="Zm00001eb395710_P001"/>
    <property type="gene ID" value="Zm00001eb395710"/>
</dbReference>
<sequence>MGRSTLTNITNENNKVRSDDEERKRDERNRKQREYYARRKVDETTEERDARNKMMRDYRARKKAETAPGGDNTHVARAETPYTTRFLLQTPCSTISQASGLQYMDSTGPSDPMEYTMGTRRQTALTNISNQIITGPSDEHERHREERNRKQREYRARRKAEETNEEREARNKRMCDYRAMKKADTDRHRLMLLDLRS</sequence>
<feature type="compositionally biased region" description="Basic and acidic residues" evidence="1">
    <location>
        <begin position="137"/>
        <end position="172"/>
    </location>
</feature>
<feature type="region of interest" description="Disordered" evidence="1">
    <location>
        <begin position="1"/>
        <end position="75"/>
    </location>
</feature>
<evidence type="ECO:0000313" key="3">
    <source>
        <dbReference type="Proteomes" id="UP000007305"/>
    </source>
</evidence>
<feature type="compositionally biased region" description="Polar residues" evidence="1">
    <location>
        <begin position="1"/>
        <end position="13"/>
    </location>
</feature>
<keyword evidence="3" id="KW-1185">Reference proteome</keyword>
<feature type="compositionally biased region" description="Basic and acidic residues" evidence="1">
    <location>
        <begin position="14"/>
        <end position="58"/>
    </location>
</feature>
<dbReference type="AlphaFoldDB" id="A0A804RB85"/>
<dbReference type="InParanoid" id="A0A804RB85"/>